<organism evidence="3 4">
    <name type="scientific">Quillaja saponaria</name>
    <name type="common">Soap bark tree</name>
    <dbReference type="NCBI Taxonomy" id="32244"/>
    <lineage>
        <taxon>Eukaryota</taxon>
        <taxon>Viridiplantae</taxon>
        <taxon>Streptophyta</taxon>
        <taxon>Embryophyta</taxon>
        <taxon>Tracheophyta</taxon>
        <taxon>Spermatophyta</taxon>
        <taxon>Magnoliopsida</taxon>
        <taxon>eudicotyledons</taxon>
        <taxon>Gunneridae</taxon>
        <taxon>Pentapetalae</taxon>
        <taxon>rosids</taxon>
        <taxon>fabids</taxon>
        <taxon>Fabales</taxon>
        <taxon>Quillajaceae</taxon>
        <taxon>Quillaja</taxon>
    </lineage>
</organism>
<keyword evidence="2" id="KW-0808">Transferase</keyword>
<dbReference type="Pfam" id="PF00201">
    <property type="entry name" value="UDPGT"/>
    <property type="match status" value="1"/>
</dbReference>
<dbReference type="Gene3D" id="3.40.50.2000">
    <property type="entry name" value="Glycogen Phosphorylase B"/>
    <property type="match status" value="2"/>
</dbReference>
<dbReference type="GO" id="GO:0080044">
    <property type="term" value="F:quercetin 7-O-glucosyltransferase activity"/>
    <property type="evidence" value="ECO:0007669"/>
    <property type="project" value="TreeGrafter"/>
</dbReference>
<keyword evidence="4" id="KW-1185">Reference proteome</keyword>
<dbReference type="PANTHER" id="PTHR11926:SF1489">
    <property type="entry name" value="HEXOSYLTRANSFERASE-RELATED"/>
    <property type="match status" value="1"/>
</dbReference>
<reference evidence="3 4" key="1">
    <citation type="journal article" date="2023" name="Science">
        <title>Elucidation of the pathway for biosynthesis of saponin adjuvants from the soapbark tree.</title>
        <authorList>
            <person name="Reed J."/>
            <person name="Orme A."/>
            <person name="El-Demerdash A."/>
            <person name="Owen C."/>
            <person name="Martin L.B.B."/>
            <person name="Misra R.C."/>
            <person name="Kikuchi S."/>
            <person name="Rejzek M."/>
            <person name="Martin A.C."/>
            <person name="Harkess A."/>
            <person name="Leebens-Mack J."/>
            <person name="Louveau T."/>
            <person name="Stephenson M.J."/>
            <person name="Osbourn A."/>
        </authorList>
    </citation>
    <scope>NUCLEOTIDE SEQUENCE [LARGE SCALE GENOMIC DNA]</scope>
    <source>
        <strain evidence="3">S10</strain>
    </source>
</reference>
<protein>
    <submittedName>
        <fullName evidence="3">UDP-glycosyltransferase</fullName>
    </submittedName>
</protein>
<evidence type="ECO:0000256" key="1">
    <source>
        <dbReference type="ARBA" id="ARBA00009995"/>
    </source>
</evidence>
<evidence type="ECO:0000256" key="2">
    <source>
        <dbReference type="ARBA" id="ARBA00022679"/>
    </source>
</evidence>
<dbReference type="AlphaFoldDB" id="A0AAD7QH98"/>
<evidence type="ECO:0000313" key="3">
    <source>
        <dbReference type="EMBL" id="KAJ7980791.1"/>
    </source>
</evidence>
<dbReference type="FunFam" id="3.40.50.2000:FF:000056">
    <property type="entry name" value="Glycosyltransferase"/>
    <property type="match status" value="1"/>
</dbReference>
<dbReference type="GO" id="GO:0080043">
    <property type="term" value="F:quercetin 3-O-glucosyltransferase activity"/>
    <property type="evidence" value="ECO:0007669"/>
    <property type="project" value="TreeGrafter"/>
</dbReference>
<dbReference type="SUPFAM" id="SSF53756">
    <property type="entry name" value="UDP-Glycosyltransferase/glycogen phosphorylase"/>
    <property type="match status" value="1"/>
</dbReference>
<sequence length="216" mass="24095">MVKQISKTVGVKSSVGVIYNTVLDCLERSSLAQLHQLYKVPIFSIGPLHKIAHQLESYNSTSSSTSILEEDHSCLEWLKNQMFESVIYVSLGSIACWDEKELTEMAWGLANSGQPFLWVIRPSGTVNFSDWIYSLPEEFKEAVGDRGRIVKWAPQKEVLAQKAVGGFWSHCGWNSTLESLSEGVPMICQPSFGDQRVNARLLKPCLESRPSNGTVI</sequence>
<comment type="caution">
    <text evidence="3">The sequence shown here is derived from an EMBL/GenBank/DDBJ whole genome shotgun (WGS) entry which is preliminary data.</text>
</comment>
<dbReference type="KEGG" id="qsa:O6P43_000154"/>
<proteinExistence type="inferred from homology"/>
<dbReference type="PANTHER" id="PTHR11926">
    <property type="entry name" value="GLUCOSYL/GLUCURONOSYL TRANSFERASES"/>
    <property type="match status" value="1"/>
</dbReference>
<gene>
    <name evidence="3" type="ORF">O6P43_000154</name>
</gene>
<dbReference type="CDD" id="cd03784">
    <property type="entry name" value="GT1_Gtf-like"/>
    <property type="match status" value="1"/>
</dbReference>
<dbReference type="InterPro" id="IPR002213">
    <property type="entry name" value="UDP_glucos_trans"/>
</dbReference>
<accession>A0AAD7QH98</accession>
<name>A0AAD7QH98_QUISA</name>
<dbReference type="EMBL" id="JARAOO010000001">
    <property type="protein sequence ID" value="KAJ7980791.1"/>
    <property type="molecule type" value="Genomic_DNA"/>
</dbReference>
<evidence type="ECO:0000313" key="4">
    <source>
        <dbReference type="Proteomes" id="UP001163823"/>
    </source>
</evidence>
<dbReference type="Proteomes" id="UP001163823">
    <property type="component" value="Chromosome 1"/>
</dbReference>
<comment type="similarity">
    <text evidence="1">Belongs to the UDP-glycosyltransferase family.</text>
</comment>